<name>A0ABW4PGG0_9ACTN</name>
<dbReference type="Pfam" id="PF02630">
    <property type="entry name" value="SCO1-SenC"/>
    <property type="match status" value="1"/>
</dbReference>
<feature type="domain" description="Thioredoxin" evidence="4">
    <location>
        <begin position="70"/>
        <end position="235"/>
    </location>
</feature>
<proteinExistence type="inferred from homology"/>
<dbReference type="InterPro" id="IPR036249">
    <property type="entry name" value="Thioredoxin-like_sf"/>
</dbReference>
<feature type="region of interest" description="Disordered" evidence="3">
    <location>
        <begin position="1"/>
        <end position="20"/>
    </location>
</feature>
<keyword evidence="2" id="KW-0186">Copper</keyword>
<accession>A0ABW4PGG0</accession>
<protein>
    <submittedName>
        <fullName evidence="5">SCO family protein</fullName>
    </submittedName>
</protein>
<reference evidence="6" key="1">
    <citation type="journal article" date="2019" name="Int. J. Syst. Evol. Microbiol.">
        <title>The Global Catalogue of Microorganisms (GCM) 10K type strain sequencing project: providing services to taxonomists for standard genome sequencing and annotation.</title>
        <authorList>
            <consortium name="The Broad Institute Genomics Platform"/>
            <consortium name="The Broad Institute Genome Sequencing Center for Infectious Disease"/>
            <person name="Wu L."/>
            <person name="Ma J."/>
        </authorList>
    </citation>
    <scope>NUCLEOTIDE SEQUENCE [LARGE SCALE GENOMIC DNA]</scope>
    <source>
        <strain evidence="6">CGMCC 4.7455</strain>
    </source>
</reference>
<evidence type="ECO:0000313" key="6">
    <source>
        <dbReference type="Proteomes" id="UP001597365"/>
    </source>
</evidence>
<comment type="caution">
    <text evidence="5">The sequence shown here is derived from an EMBL/GenBank/DDBJ whole genome shotgun (WGS) entry which is preliminary data.</text>
</comment>
<evidence type="ECO:0000313" key="5">
    <source>
        <dbReference type="EMBL" id="MFD1829045.1"/>
    </source>
</evidence>
<comment type="similarity">
    <text evidence="1">Belongs to the SCO1/2 family.</text>
</comment>
<keyword evidence="6" id="KW-1185">Reference proteome</keyword>
<dbReference type="InterPro" id="IPR003782">
    <property type="entry name" value="SCO1/SenC"/>
</dbReference>
<evidence type="ECO:0000256" key="1">
    <source>
        <dbReference type="ARBA" id="ARBA00010996"/>
    </source>
</evidence>
<dbReference type="PROSITE" id="PS51352">
    <property type="entry name" value="THIOREDOXIN_2"/>
    <property type="match status" value="1"/>
</dbReference>
<dbReference type="SUPFAM" id="SSF52833">
    <property type="entry name" value="Thioredoxin-like"/>
    <property type="match status" value="1"/>
</dbReference>
<dbReference type="CDD" id="cd02968">
    <property type="entry name" value="SCO"/>
    <property type="match status" value="1"/>
</dbReference>
<dbReference type="InterPro" id="IPR013766">
    <property type="entry name" value="Thioredoxin_domain"/>
</dbReference>
<sequence length="239" mass="25564">MHRTARRHPRRSRPAGPLHRSRRALGLALAGALLATGTAACGSADGGGSGSDRSPATAGPTDSVKRGTVLTNPFDKPELVLTDTEGETYDLVEETRGHPTLVYFGYTHCPDVCPLTMSNIAVAKSKLPKADQEKLRVVFVTSDPERDTPESLGTWLRAQDPDFIGLTGDFDTIQAGARDLGIGLAPPEVEEDGDVVSSHGTQVLAFLPKDDKAHVLYTSDVPVEVYEQDLPKLVKGELP</sequence>
<evidence type="ECO:0000256" key="3">
    <source>
        <dbReference type="SAM" id="MobiDB-lite"/>
    </source>
</evidence>
<dbReference type="EMBL" id="JBHUFU010000002">
    <property type="protein sequence ID" value="MFD1829045.1"/>
    <property type="molecule type" value="Genomic_DNA"/>
</dbReference>
<evidence type="ECO:0000259" key="4">
    <source>
        <dbReference type="PROSITE" id="PS51352"/>
    </source>
</evidence>
<evidence type="ECO:0000256" key="2">
    <source>
        <dbReference type="ARBA" id="ARBA00023008"/>
    </source>
</evidence>
<dbReference type="PANTHER" id="PTHR12151:SF25">
    <property type="entry name" value="LINALOOL DEHYDRATASE_ISOMERASE DOMAIN-CONTAINING PROTEIN"/>
    <property type="match status" value="1"/>
</dbReference>
<organism evidence="5 6">
    <name type="scientific">Streptomyces desertarenae</name>
    <dbReference type="NCBI Taxonomy" id="2666184"/>
    <lineage>
        <taxon>Bacteria</taxon>
        <taxon>Bacillati</taxon>
        <taxon>Actinomycetota</taxon>
        <taxon>Actinomycetes</taxon>
        <taxon>Kitasatosporales</taxon>
        <taxon>Streptomycetaceae</taxon>
        <taxon>Streptomyces</taxon>
    </lineage>
</organism>
<feature type="region of interest" description="Disordered" evidence="3">
    <location>
        <begin position="42"/>
        <end position="70"/>
    </location>
</feature>
<dbReference type="PANTHER" id="PTHR12151">
    <property type="entry name" value="ELECTRON TRANSPORT PROTIN SCO1/SENC FAMILY MEMBER"/>
    <property type="match status" value="1"/>
</dbReference>
<gene>
    <name evidence="5" type="ORF">ACFSJS_05115</name>
</gene>
<dbReference type="RefSeq" id="WP_380897201.1">
    <property type="nucleotide sequence ID" value="NZ_JBHUFU010000002.1"/>
</dbReference>
<dbReference type="Proteomes" id="UP001597365">
    <property type="component" value="Unassembled WGS sequence"/>
</dbReference>
<dbReference type="Gene3D" id="3.40.30.10">
    <property type="entry name" value="Glutaredoxin"/>
    <property type="match status" value="1"/>
</dbReference>